<dbReference type="PROSITE" id="PS50228">
    <property type="entry name" value="SUEL_LECTIN"/>
    <property type="match status" value="2"/>
</dbReference>
<dbReference type="Pfam" id="PF02140">
    <property type="entry name" value="SUEL_Lectin"/>
    <property type="match status" value="2"/>
</dbReference>
<sequence>MPAQSNGSSIAQPSAIFNTGSCSAASSIAVVVKACLGQRTCTLSATNSVFGDPCPSVYKQLSIQFACGAGPATYSVAATAPENTFAQVTCPVGYHIDSIDSASFGNPTAACSASSSIAIAKAECLGKNSCFLAKENFGQDPCLAINKSLSIRATCRPNLDPNDNPVSVVIQNTIPQDGFARIQCPGVFTIANVLFASYGNPFQGDVVLSKAEFTLGVTTELQNRWSQLNGNFQIIQRQYQRYVAQRQRNSVCLTKVMIDPLRPMYKSSVIAAAQDVQRCIDGSFVRQ</sequence>
<organism evidence="2 3">
    <name type="scientific">Thraustotheca clavata</name>
    <dbReference type="NCBI Taxonomy" id="74557"/>
    <lineage>
        <taxon>Eukaryota</taxon>
        <taxon>Sar</taxon>
        <taxon>Stramenopiles</taxon>
        <taxon>Oomycota</taxon>
        <taxon>Saprolegniomycetes</taxon>
        <taxon>Saprolegniales</taxon>
        <taxon>Achlyaceae</taxon>
        <taxon>Thraustotheca</taxon>
    </lineage>
</organism>
<dbReference type="PANTHER" id="PTHR46780">
    <property type="entry name" value="PROTEIN EVA-1"/>
    <property type="match status" value="1"/>
</dbReference>
<feature type="domain" description="SUEL-type lectin" evidence="1">
    <location>
        <begin position="80"/>
        <end position="156"/>
    </location>
</feature>
<dbReference type="STRING" id="74557.A0A1W0A0E2"/>
<dbReference type="OrthoDB" id="6120134at2759"/>
<proteinExistence type="predicted"/>
<comment type="caution">
    <text evidence="2">The sequence shown here is derived from an EMBL/GenBank/DDBJ whole genome shotgun (WGS) entry which is preliminary data.</text>
</comment>
<evidence type="ECO:0000259" key="1">
    <source>
        <dbReference type="PROSITE" id="PS50228"/>
    </source>
</evidence>
<feature type="domain" description="SUEL-type lectin" evidence="1">
    <location>
        <begin position="1"/>
        <end position="68"/>
    </location>
</feature>
<gene>
    <name evidence="2" type="ORF">THRCLA_21148</name>
</gene>
<dbReference type="Proteomes" id="UP000243217">
    <property type="component" value="Unassembled WGS sequence"/>
</dbReference>
<accession>A0A1W0A0E2</accession>
<protein>
    <recommendedName>
        <fullName evidence="1">SUEL-type lectin domain-containing protein</fullName>
    </recommendedName>
</protein>
<reference evidence="2 3" key="1">
    <citation type="journal article" date="2014" name="Genome Biol. Evol.">
        <title>The secreted proteins of Achlya hypogyna and Thraustotheca clavata identify the ancestral oomycete secretome and reveal gene acquisitions by horizontal gene transfer.</title>
        <authorList>
            <person name="Misner I."/>
            <person name="Blouin N."/>
            <person name="Leonard G."/>
            <person name="Richards T.A."/>
            <person name="Lane C.E."/>
        </authorList>
    </citation>
    <scope>NUCLEOTIDE SEQUENCE [LARGE SCALE GENOMIC DNA]</scope>
    <source>
        <strain evidence="2 3">ATCC 34112</strain>
    </source>
</reference>
<dbReference type="InterPro" id="IPR000922">
    <property type="entry name" value="Lectin_gal-bd_dom"/>
</dbReference>
<evidence type="ECO:0000313" key="3">
    <source>
        <dbReference type="Proteomes" id="UP000243217"/>
    </source>
</evidence>
<dbReference type="InterPro" id="IPR043159">
    <property type="entry name" value="Lectin_gal-bd_sf"/>
</dbReference>
<dbReference type="AlphaFoldDB" id="A0A1W0A0E2"/>
<dbReference type="GO" id="GO:0030246">
    <property type="term" value="F:carbohydrate binding"/>
    <property type="evidence" value="ECO:0007669"/>
    <property type="project" value="InterPro"/>
</dbReference>
<name>A0A1W0A0E2_9STRA</name>
<dbReference type="EMBL" id="JNBS01000874">
    <property type="protein sequence ID" value="OQS03490.1"/>
    <property type="molecule type" value="Genomic_DNA"/>
</dbReference>
<evidence type="ECO:0000313" key="2">
    <source>
        <dbReference type="EMBL" id="OQS03490.1"/>
    </source>
</evidence>
<keyword evidence="3" id="KW-1185">Reference proteome</keyword>
<dbReference type="Gene3D" id="2.60.120.740">
    <property type="match status" value="2"/>
</dbReference>